<evidence type="ECO:0000256" key="7">
    <source>
        <dbReference type="SAM" id="MobiDB-lite"/>
    </source>
</evidence>
<comment type="subcellular location">
    <subcellularLocation>
        <location evidence="1">Membrane</location>
        <topology evidence="1">Multi-pass membrane protein</topology>
    </subcellularLocation>
</comment>
<evidence type="ECO:0000313" key="9">
    <source>
        <dbReference type="Proteomes" id="UP000826195"/>
    </source>
</evidence>
<dbReference type="PANTHER" id="PTHR15819:SF11">
    <property type="entry name" value="MID1, ISOFORM A"/>
    <property type="match status" value="1"/>
</dbReference>
<dbReference type="Proteomes" id="UP000826195">
    <property type="component" value="Unassembled WGS sequence"/>
</dbReference>
<sequence>MPDLGRRSGCWAGRRGLGAVAPEGCFTNSEAYRKWVCSSLVPYFAHEGPAGSSSSDHKIETRVRPCRSFCQSVEQRCPYLLPGDRAPAYPTQYAGEPTFLCRDPNIPETGEQALRALHGNEEEECCFRVCSEEHPGLGVCANCTDRKPRGRRFLGDPPTAPHCETSPSIQSTGQANSPETSSMAPPSTMSASSCSGGSISIVQPSSSGGPSSSGASVSLVYLLCIWAVVVSLTTGQTLFPWSPAATTAATAKLVLLHRNYVPRRPTVISRMKHQQKLSPSVYPLTLHLKLLGDFERSLSLEQEKGRKIYKQSRITGFIYARTSGCIWLCIYDKWQIDGCFRCQIRIFWLNTDNEDTIDD</sequence>
<feature type="region of interest" description="Disordered" evidence="7">
    <location>
        <begin position="153"/>
        <end position="192"/>
    </location>
</feature>
<keyword evidence="9" id="KW-1185">Reference proteome</keyword>
<reference evidence="8 9" key="1">
    <citation type="journal article" date="2021" name="J. Hered.">
        <title>A chromosome-level genome assembly of the parasitoid wasp, Cotesia glomerata (Hymenoptera: Braconidae).</title>
        <authorList>
            <person name="Pinto B.J."/>
            <person name="Weis J.J."/>
            <person name="Gamble T."/>
            <person name="Ode P.J."/>
            <person name="Paul R."/>
            <person name="Zaspel J.M."/>
        </authorList>
    </citation>
    <scope>NUCLEOTIDE SEQUENCE [LARGE SCALE GENOMIC DNA]</scope>
    <source>
        <strain evidence="8">CgM1</strain>
    </source>
</reference>
<dbReference type="EMBL" id="JAHXZJ010001864">
    <property type="protein sequence ID" value="KAH0549431.1"/>
    <property type="molecule type" value="Genomic_DNA"/>
</dbReference>
<name>A0AAV7ICG4_COTGL</name>
<proteinExistence type="inferred from homology"/>
<dbReference type="PANTHER" id="PTHR15819">
    <property type="entry name" value="TRANSMEMBRANE PROTEIN FAM155"/>
    <property type="match status" value="1"/>
</dbReference>
<keyword evidence="3" id="KW-1133">Transmembrane helix</keyword>
<dbReference type="InterPro" id="IPR055288">
    <property type="entry name" value="NALCN_aux_factor_1/2"/>
</dbReference>
<feature type="compositionally biased region" description="Polar residues" evidence="7">
    <location>
        <begin position="165"/>
        <end position="179"/>
    </location>
</feature>
<accession>A0AAV7ICG4</accession>
<evidence type="ECO:0000256" key="6">
    <source>
        <dbReference type="ARBA" id="ARBA00029445"/>
    </source>
</evidence>
<keyword evidence="2" id="KW-0812">Transmembrane</keyword>
<evidence type="ECO:0000256" key="3">
    <source>
        <dbReference type="ARBA" id="ARBA00022989"/>
    </source>
</evidence>
<evidence type="ECO:0000256" key="4">
    <source>
        <dbReference type="ARBA" id="ARBA00023136"/>
    </source>
</evidence>
<evidence type="ECO:0000256" key="5">
    <source>
        <dbReference type="ARBA" id="ARBA00023180"/>
    </source>
</evidence>
<keyword evidence="4" id="KW-0472">Membrane</keyword>
<comment type="similarity">
    <text evidence="6">Belongs to the NALF family.</text>
</comment>
<organism evidence="8 9">
    <name type="scientific">Cotesia glomerata</name>
    <name type="common">Lepidopteran parasitic wasp</name>
    <name type="synonym">Apanteles glomeratus</name>
    <dbReference type="NCBI Taxonomy" id="32391"/>
    <lineage>
        <taxon>Eukaryota</taxon>
        <taxon>Metazoa</taxon>
        <taxon>Ecdysozoa</taxon>
        <taxon>Arthropoda</taxon>
        <taxon>Hexapoda</taxon>
        <taxon>Insecta</taxon>
        <taxon>Pterygota</taxon>
        <taxon>Neoptera</taxon>
        <taxon>Endopterygota</taxon>
        <taxon>Hymenoptera</taxon>
        <taxon>Apocrita</taxon>
        <taxon>Ichneumonoidea</taxon>
        <taxon>Braconidae</taxon>
        <taxon>Microgastrinae</taxon>
        <taxon>Cotesia</taxon>
    </lineage>
</organism>
<dbReference type="AlphaFoldDB" id="A0AAV7ICG4"/>
<gene>
    <name evidence="8" type="ORF">KQX54_009203</name>
</gene>
<dbReference type="GO" id="GO:0005886">
    <property type="term" value="C:plasma membrane"/>
    <property type="evidence" value="ECO:0007669"/>
    <property type="project" value="TreeGrafter"/>
</dbReference>
<dbReference type="GO" id="GO:0015275">
    <property type="term" value="F:stretch-activated, monoatomic cation-selective, calcium channel activity"/>
    <property type="evidence" value="ECO:0007669"/>
    <property type="project" value="TreeGrafter"/>
</dbReference>
<keyword evidence="5" id="KW-0325">Glycoprotein</keyword>
<dbReference type="GO" id="GO:0098703">
    <property type="term" value="P:calcium ion import across plasma membrane"/>
    <property type="evidence" value="ECO:0007669"/>
    <property type="project" value="TreeGrafter"/>
</dbReference>
<feature type="compositionally biased region" description="Low complexity" evidence="7">
    <location>
        <begin position="180"/>
        <end position="192"/>
    </location>
</feature>
<comment type="caution">
    <text evidence="8">The sequence shown here is derived from an EMBL/GenBank/DDBJ whole genome shotgun (WGS) entry which is preliminary data.</text>
</comment>
<evidence type="ECO:0000313" key="8">
    <source>
        <dbReference type="EMBL" id="KAH0549431.1"/>
    </source>
</evidence>
<evidence type="ECO:0000256" key="2">
    <source>
        <dbReference type="ARBA" id="ARBA00022692"/>
    </source>
</evidence>
<evidence type="ECO:0000256" key="1">
    <source>
        <dbReference type="ARBA" id="ARBA00004141"/>
    </source>
</evidence>
<protein>
    <submittedName>
        <fullName evidence="8">Uncharacterized protein</fullName>
    </submittedName>
</protein>